<feature type="transmembrane region" description="Helical" evidence="1">
    <location>
        <begin position="250"/>
        <end position="272"/>
    </location>
</feature>
<dbReference type="Proteomes" id="UP001304300">
    <property type="component" value="Chromosome"/>
</dbReference>
<accession>A0AAQ3LFP5</accession>
<feature type="transmembrane region" description="Helical" evidence="1">
    <location>
        <begin position="115"/>
        <end position="133"/>
    </location>
</feature>
<reference evidence="2 3" key="1">
    <citation type="submission" date="2023-10" db="EMBL/GenBank/DDBJ databases">
        <title>Rubellicoccus peritrichatus gen. nov., sp. nov., isolated from an algae of coral reef tank.</title>
        <authorList>
            <person name="Luo J."/>
        </authorList>
    </citation>
    <scope>NUCLEOTIDE SEQUENCE [LARGE SCALE GENOMIC DNA]</scope>
    <source>
        <strain evidence="2 3">CR14</strain>
    </source>
</reference>
<keyword evidence="1" id="KW-1133">Transmembrane helix</keyword>
<keyword evidence="1" id="KW-0472">Membrane</keyword>
<proteinExistence type="predicted"/>
<dbReference type="AlphaFoldDB" id="A0AAQ3LFP5"/>
<sequence length="282" mass="31586">MTKTTNSDETTVELVPTTSAALAAAGKAMVAAIWMSTILFGAYILAFYVANWLDGDITQWNEFLPDLYNSKQPAATVGMGIHFIGGGIILILGCIQIINSIRVRFPKFHRVTGRIYALACLITAIGGLTFIFISGTAGGLVMDIGFAGYGLCMLIAVVETIRHAMAKRFSQHRAWALRLFALAIGSWLYRMYYGFWFLFMGRLGHTSDFRGWFDYFMDFWFYIPNLIVVEIILGRIAIFRSSSAQKVATVILFTSVAFVLLGTYFFTVEIWGPKILRWLVPQ</sequence>
<protein>
    <submittedName>
        <fullName evidence="2">DUF2306 domain-containing protein</fullName>
    </submittedName>
</protein>
<gene>
    <name evidence="2" type="ORF">RZN69_11525</name>
</gene>
<dbReference type="Pfam" id="PF10067">
    <property type="entry name" value="DUF2306"/>
    <property type="match status" value="1"/>
</dbReference>
<dbReference type="KEGG" id="puo:RZN69_11525"/>
<dbReference type="RefSeq" id="WP_317836317.1">
    <property type="nucleotide sequence ID" value="NZ_CP136920.1"/>
</dbReference>
<evidence type="ECO:0000313" key="3">
    <source>
        <dbReference type="Proteomes" id="UP001304300"/>
    </source>
</evidence>
<evidence type="ECO:0000313" key="2">
    <source>
        <dbReference type="EMBL" id="WOO43719.1"/>
    </source>
</evidence>
<keyword evidence="1" id="KW-0812">Transmembrane</keyword>
<dbReference type="EMBL" id="CP136920">
    <property type="protein sequence ID" value="WOO43719.1"/>
    <property type="molecule type" value="Genomic_DNA"/>
</dbReference>
<feature type="transmembrane region" description="Helical" evidence="1">
    <location>
        <begin position="179"/>
        <end position="199"/>
    </location>
</feature>
<dbReference type="InterPro" id="IPR018750">
    <property type="entry name" value="DUF2306_membrane"/>
</dbReference>
<feature type="transmembrane region" description="Helical" evidence="1">
    <location>
        <begin position="219"/>
        <end position="238"/>
    </location>
</feature>
<organism evidence="2 3">
    <name type="scientific">Rubellicoccus peritrichatus</name>
    <dbReference type="NCBI Taxonomy" id="3080537"/>
    <lineage>
        <taxon>Bacteria</taxon>
        <taxon>Pseudomonadati</taxon>
        <taxon>Verrucomicrobiota</taxon>
        <taxon>Opitutia</taxon>
        <taxon>Puniceicoccales</taxon>
        <taxon>Cerasicoccaceae</taxon>
        <taxon>Rubellicoccus</taxon>
    </lineage>
</organism>
<feature type="transmembrane region" description="Helical" evidence="1">
    <location>
        <begin position="31"/>
        <end position="53"/>
    </location>
</feature>
<feature type="transmembrane region" description="Helical" evidence="1">
    <location>
        <begin position="73"/>
        <end position="95"/>
    </location>
</feature>
<feature type="transmembrane region" description="Helical" evidence="1">
    <location>
        <begin position="139"/>
        <end position="158"/>
    </location>
</feature>
<name>A0AAQ3LFP5_9BACT</name>
<evidence type="ECO:0000256" key="1">
    <source>
        <dbReference type="SAM" id="Phobius"/>
    </source>
</evidence>
<keyword evidence="3" id="KW-1185">Reference proteome</keyword>